<dbReference type="GO" id="GO:0003700">
    <property type="term" value="F:DNA-binding transcription factor activity"/>
    <property type="evidence" value="ECO:0007669"/>
    <property type="project" value="InterPro"/>
</dbReference>
<dbReference type="Proteomes" id="UP001408789">
    <property type="component" value="Unassembled WGS sequence"/>
</dbReference>
<evidence type="ECO:0000313" key="9">
    <source>
        <dbReference type="Proteomes" id="UP001408789"/>
    </source>
</evidence>
<protein>
    <recommendedName>
        <fullName evidence="10">MADS domain transcription factor</fullName>
    </recommendedName>
</protein>
<keyword evidence="5" id="KW-0539">Nucleus</keyword>
<dbReference type="InterPro" id="IPR050142">
    <property type="entry name" value="MADS-box/MEF2_TF"/>
</dbReference>
<dbReference type="InterPro" id="IPR002487">
    <property type="entry name" value="TF_Kbox"/>
</dbReference>
<keyword evidence="4" id="KW-0804">Transcription</keyword>
<dbReference type="AlphaFoldDB" id="A0AAP0CIW5"/>
<sequence length="242" mass="27580">MAREKIKTRRIDNKAARLVTFSKRRKGLMKKAEELAVLCEAEVALIVFSATGKLSEYASSSMQELLGKYKLQSHNNKDKVYETLNPQLQESEETRMGKEVLEMNHELSQLHNEDLDGLTLEELQKLETMLEEEHDRVLRIKDERMAHQIASLQLKGFQLMEKNKLLKQMIDSNSNGKTPQTTANELDILVTNPDNQGLSSESATTNVCSYNSDGSNDDDCSDTALTLAGRPLWKMMDINEWW</sequence>
<dbReference type="GO" id="GO:0005634">
    <property type="term" value="C:nucleus"/>
    <property type="evidence" value="ECO:0007669"/>
    <property type="project" value="UniProtKB-SubCell"/>
</dbReference>
<dbReference type="GO" id="GO:0046983">
    <property type="term" value="F:protein dimerization activity"/>
    <property type="evidence" value="ECO:0007669"/>
    <property type="project" value="InterPro"/>
</dbReference>
<proteinExistence type="predicted"/>
<name>A0AAP0CIW5_9ASTR</name>
<evidence type="ECO:0000256" key="3">
    <source>
        <dbReference type="ARBA" id="ARBA00023125"/>
    </source>
</evidence>
<dbReference type="PANTHER" id="PTHR48019">
    <property type="entry name" value="SERUM RESPONSE FACTOR HOMOLOG"/>
    <property type="match status" value="1"/>
</dbReference>
<dbReference type="SUPFAM" id="SSF55455">
    <property type="entry name" value="SRF-like"/>
    <property type="match status" value="1"/>
</dbReference>
<keyword evidence="3" id="KW-0238">DNA-binding</keyword>
<feature type="domain" description="MADS-box" evidence="6">
    <location>
        <begin position="1"/>
        <end position="61"/>
    </location>
</feature>
<evidence type="ECO:0000256" key="5">
    <source>
        <dbReference type="ARBA" id="ARBA00023242"/>
    </source>
</evidence>
<reference evidence="8 9" key="1">
    <citation type="submission" date="2024-04" db="EMBL/GenBank/DDBJ databases">
        <title>The reference genome of an endangered Asteraceae, Deinandra increscens subsp. villosa, native to the Central Coast of California.</title>
        <authorList>
            <person name="Guilliams M."/>
            <person name="Hasenstab-Lehman K."/>
            <person name="Meyer R."/>
            <person name="Mcevoy S."/>
        </authorList>
    </citation>
    <scope>NUCLEOTIDE SEQUENCE [LARGE SCALE GENOMIC DNA]</scope>
    <source>
        <tissue evidence="8">Leaf</tissue>
    </source>
</reference>
<dbReference type="PROSITE" id="PS00350">
    <property type="entry name" value="MADS_BOX_1"/>
    <property type="match status" value="1"/>
</dbReference>
<evidence type="ECO:0000256" key="2">
    <source>
        <dbReference type="ARBA" id="ARBA00023015"/>
    </source>
</evidence>
<gene>
    <name evidence="8" type="ORF">SSX86_022470</name>
</gene>
<evidence type="ECO:0008006" key="10">
    <source>
        <dbReference type="Google" id="ProtNLM"/>
    </source>
</evidence>
<dbReference type="InterPro" id="IPR033896">
    <property type="entry name" value="MEF2-like_N"/>
</dbReference>
<dbReference type="PROSITE" id="PS51297">
    <property type="entry name" value="K_BOX"/>
    <property type="match status" value="1"/>
</dbReference>
<accession>A0AAP0CIW5</accession>
<dbReference type="Gene3D" id="3.40.1810.10">
    <property type="entry name" value="Transcription factor, MADS-box"/>
    <property type="match status" value="1"/>
</dbReference>
<organism evidence="8 9">
    <name type="scientific">Deinandra increscens subsp. villosa</name>
    <dbReference type="NCBI Taxonomy" id="3103831"/>
    <lineage>
        <taxon>Eukaryota</taxon>
        <taxon>Viridiplantae</taxon>
        <taxon>Streptophyta</taxon>
        <taxon>Embryophyta</taxon>
        <taxon>Tracheophyta</taxon>
        <taxon>Spermatophyta</taxon>
        <taxon>Magnoliopsida</taxon>
        <taxon>eudicotyledons</taxon>
        <taxon>Gunneridae</taxon>
        <taxon>Pentapetalae</taxon>
        <taxon>asterids</taxon>
        <taxon>campanulids</taxon>
        <taxon>Asterales</taxon>
        <taxon>Asteraceae</taxon>
        <taxon>Asteroideae</taxon>
        <taxon>Heliantheae alliance</taxon>
        <taxon>Madieae</taxon>
        <taxon>Madiinae</taxon>
        <taxon>Deinandra</taxon>
    </lineage>
</organism>
<evidence type="ECO:0000256" key="1">
    <source>
        <dbReference type="ARBA" id="ARBA00004123"/>
    </source>
</evidence>
<comment type="subcellular location">
    <subcellularLocation>
        <location evidence="1">Nucleus</location>
    </subcellularLocation>
</comment>
<keyword evidence="2" id="KW-0805">Transcription regulation</keyword>
<evidence type="ECO:0000259" key="7">
    <source>
        <dbReference type="PROSITE" id="PS51297"/>
    </source>
</evidence>
<dbReference type="EMBL" id="JBCNJP010000023">
    <property type="protein sequence ID" value="KAK9057634.1"/>
    <property type="molecule type" value="Genomic_DNA"/>
</dbReference>
<evidence type="ECO:0000256" key="4">
    <source>
        <dbReference type="ARBA" id="ARBA00023163"/>
    </source>
</evidence>
<feature type="domain" description="K-box" evidence="7">
    <location>
        <begin position="86"/>
        <end position="176"/>
    </location>
</feature>
<dbReference type="GO" id="GO:0045944">
    <property type="term" value="P:positive regulation of transcription by RNA polymerase II"/>
    <property type="evidence" value="ECO:0007669"/>
    <property type="project" value="InterPro"/>
</dbReference>
<evidence type="ECO:0000259" key="6">
    <source>
        <dbReference type="PROSITE" id="PS50066"/>
    </source>
</evidence>
<comment type="caution">
    <text evidence="8">The sequence shown here is derived from an EMBL/GenBank/DDBJ whole genome shotgun (WGS) entry which is preliminary data.</text>
</comment>
<dbReference type="InterPro" id="IPR002100">
    <property type="entry name" value="TF_MADSbox"/>
</dbReference>
<dbReference type="GO" id="GO:0000977">
    <property type="term" value="F:RNA polymerase II transcription regulatory region sequence-specific DNA binding"/>
    <property type="evidence" value="ECO:0007669"/>
    <property type="project" value="InterPro"/>
</dbReference>
<dbReference type="PROSITE" id="PS50066">
    <property type="entry name" value="MADS_BOX_2"/>
    <property type="match status" value="1"/>
</dbReference>
<dbReference type="Pfam" id="PF00319">
    <property type="entry name" value="SRF-TF"/>
    <property type="match status" value="1"/>
</dbReference>
<dbReference type="SMART" id="SM00432">
    <property type="entry name" value="MADS"/>
    <property type="match status" value="1"/>
</dbReference>
<keyword evidence="9" id="KW-1185">Reference proteome</keyword>
<evidence type="ECO:0000313" key="8">
    <source>
        <dbReference type="EMBL" id="KAK9057634.1"/>
    </source>
</evidence>
<dbReference type="Pfam" id="PF01486">
    <property type="entry name" value="K-box"/>
    <property type="match status" value="1"/>
</dbReference>
<dbReference type="InterPro" id="IPR036879">
    <property type="entry name" value="TF_MADSbox_sf"/>
</dbReference>
<dbReference type="PRINTS" id="PR00404">
    <property type="entry name" value="MADSDOMAIN"/>
</dbReference>
<dbReference type="CDD" id="cd00265">
    <property type="entry name" value="MADS_MEF2_like"/>
    <property type="match status" value="1"/>
</dbReference>